<evidence type="ECO:0000259" key="2">
    <source>
        <dbReference type="Pfam" id="PF13581"/>
    </source>
</evidence>
<name>A0A345T5A4_9ACTN</name>
<keyword evidence="1" id="KW-0723">Serine/threonine-protein kinase</keyword>
<keyword evidence="1" id="KW-0418">Kinase</keyword>
<dbReference type="GO" id="GO:0005524">
    <property type="term" value="F:ATP binding"/>
    <property type="evidence" value="ECO:0007669"/>
    <property type="project" value="UniProtKB-KW"/>
</dbReference>
<keyword evidence="4" id="KW-1185">Reference proteome</keyword>
<dbReference type="InterPro" id="IPR036890">
    <property type="entry name" value="HATPase_C_sf"/>
</dbReference>
<feature type="domain" description="Histidine kinase/HSP90-like ATPase" evidence="2">
    <location>
        <begin position="28"/>
        <end position="151"/>
    </location>
</feature>
<protein>
    <submittedName>
        <fullName evidence="3">ATP-binding protein</fullName>
    </submittedName>
</protein>
<dbReference type="SUPFAM" id="SSF55874">
    <property type="entry name" value="ATPase domain of HSP90 chaperone/DNA topoisomerase II/histidine kinase"/>
    <property type="match status" value="1"/>
</dbReference>
<dbReference type="RefSeq" id="WP_111490629.1">
    <property type="nucleotide sequence ID" value="NZ_CP031264.1"/>
</dbReference>
<dbReference type="CDD" id="cd16936">
    <property type="entry name" value="HATPase_RsbW-like"/>
    <property type="match status" value="1"/>
</dbReference>
<dbReference type="PANTHER" id="PTHR35526">
    <property type="entry name" value="ANTI-SIGMA-F FACTOR RSBW-RELATED"/>
    <property type="match status" value="1"/>
</dbReference>
<dbReference type="KEGG" id="stri:C7M71_004205"/>
<dbReference type="Pfam" id="PF13581">
    <property type="entry name" value="HATPase_c_2"/>
    <property type="match status" value="1"/>
</dbReference>
<keyword evidence="3" id="KW-0067">ATP-binding</keyword>
<evidence type="ECO:0000313" key="3">
    <source>
        <dbReference type="EMBL" id="AXI81159.1"/>
    </source>
</evidence>
<dbReference type="EMBL" id="CP031264">
    <property type="protein sequence ID" value="AXI81159.1"/>
    <property type="molecule type" value="Genomic_DNA"/>
</dbReference>
<evidence type="ECO:0000313" key="4">
    <source>
        <dbReference type="Proteomes" id="UP000249340"/>
    </source>
</evidence>
<dbReference type="OrthoDB" id="3852126at2"/>
<dbReference type="PANTHER" id="PTHR35526:SF3">
    <property type="entry name" value="ANTI-SIGMA-F FACTOR RSBW"/>
    <property type="match status" value="1"/>
</dbReference>
<dbReference type="Gene3D" id="3.30.565.10">
    <property type="entry name" value="Histidine kinase-like ATPase, C-terminal domain"/>
    <property type="match status" value="1"/>
</dbReference>
<dbReference type="InterPro" id="IPR003594">
    <property type="entry name" value="HATPase_dom"/>
</dbReference>
<keyword evidence="1" id="KW-0808">Transferase</keyword>
<dbReference type="Proteomes" id="UP000249340">
    <property type="component" value="Chromosome"/>
</dbReference>
<proteinExistence type="predicted"/>
<organism evidence="3 4">
    <name type="scientific">Peterkaempfera bronchialis</name>
    <dbReference type="NCBI Taxonomy" id="2126346"/>
    <lineage>
        <taxon>Bacteria</taxon>
        <taxon>Bacillati</taxon>
        <taxon>Actinomycetota</taxon>
        <taxon>Actinomycetes</taxon>
        <taxon>Kitasatosporales</taxon>
        <taxon>Streptomycetaceae</taxon>
        <taxon>Peterkaempfera</taxon>
    </lineage>
</organism>
<evidence type="ECO:0000256" key="1">
    <source>
        <dbReference type="ARBA" id="ARBA00022527"/>
    </source>
</evidence>
<accession>A0A345T5A4</accession>
<dbReference type="InterPro" id="IPR050267">
    <property type="entry name" value="Anti-sigma-factor_SerPK"/>
</dbReference>
<dbReference type="GO" id="GO:0004674">
    <property type="term" value="F:protein serine/threonine kinase activity"/>
    <property type="evidence" value="ECO:0007669"/>
    <property type="project" value="UniProtKB-KW"/>
</dbReference>
<reference evidence="4" key="1">
    <citation type="submission" date="2018-07" db="EMBL/GenBank/DDBJ databases">
        <title>Streptacidiphilus bronchialis DSM 106435 chromosome.</title>
        <authorList>
            <person name="Batra D."/>
            <person name="Gulvik C.A."/>
        </authorList>
    </citation>
    <scope>NUCLEOTIDE SEQUENCE [LARGE SCALE GENOMIC DNA]</scope>
    <source>
        <strain evidence="4">DSM 106435</strain>
    </source>
</reference>
<sequence>MQIGGGVPAAPRGAGAGPVEGVWRLAAPSRESSVPQARHAVRDLLAAQGLAGQPPYEDLLQGLLLIVSELVTNAVQHAAVLSPQIVVEVVIGGGWVRVSVEDSHPYRPTALQNDHGRTGGRGLLLVKAITQEVGGACDVHRTVSGGKAVWASLPLPAPRPAAYAVPPR</sequence>
<keyword evidence="3" id="KW-0547">Nucleotide-binding</keyword>
<dbReference type="AlphaFoldDB" id="A0A345T5A4"/>
<gene>
    <name evidence="3" type="ORF">C7M71_004205</name>
</gene>